<sequence length="268" mass="29629">MEKKAKLIVVCSPVGGVGKTMLAVNLAVTMATKGEKVSIIDGDLQFGDVAMSLNMKPKETLRELAENDRAENAAFYFAKHESGLNVLPAPDRPEYAEIITPAFFDETVLALQDKSDLLIIDTAAGLNELNLELMDKADKIIVVATPAMHVLKNTKLMLETLQALGLKEKLTLIVNRSSMSTAVKLSRIPDLTEMESVFYLPADEKHVNESMDTGIPLISKYPKLEVTKKLKELTDTFLEGSNPKHEKKNSLFHYMTKVIPGKLEGENR</sequence>
<evidence type="ECO:0000313" key="3">
    <source>
        <dbReference type="Proteomes" id="UP000199687"/>
    </source>
</evidence>
<dbReference type="AlphaFoldDB" id="A0A1H9V4C3"/>
<dbReference type="GO" id="GO:0009898">
    <property type="term" value="C:cytoplasmic side of plasma membrane"/>
    <property type="evidence" value="ECO:0007669"/>
    <property type="project" value="TreeGrafter"/>
</dbReference>
<dbReference type="Gene3D" id="3.40.50.300">
    <property type="entry name" value="P-loop containing nucleotide triphosphate hydrolases"/>
    <property type="match status" value="1"/>
</dbReference>
<dbReference type="GO" id="GO:0005524">
    <property type="term" value="F:ATP binding"/>
    <property type="evidence" value="ECO:0007669"/>
    <property type="project" value="TreeGrafter"/>
</dbReference>
<dbReference type="Pfam" id="PF13614">
    <property type="entry name" value="AAA_31"/>
    <property type="match status" value="1"/>
</dbReference>
<dbReference type="STRING" id="531814.SAMN04487944_12149"/>
<dbReference type="InterPro" id="IPR050625">
    <property type="entry name" value="ParA/MinD_ATPase"/>
</dbReference>
<dbReference type="GO" id="GO:0016887">
    <property type="term" value="F:ATP hydrolysis activity"/>
    <property type="evidence" value="ECO:0007669"/>
    <property type="project" value="TreeGrafter"/>
</dbReference>
<dbReference type="GO" id="GO:0005829">
    <property type="term" value="C:cytosol"/>
    <property type="evidence" value="ECO:0007669"/>
    <property type="project" value="TreeGrafter"/>
</dbReference>
<name>A0A1H9V4C3_9BACI</name>
<protein>
    <submittedName>
        <fullName evidence="2">Pilus assembly protein CpaE</fullName>
    </submittedName>
</protein>
<evidence type="ECO:0000259" key="1">
    <source>
        <dbReference type="Pfam" id="PF13614"/>
    </source>
</evidence>
<dbReference type="EMBL" id="FOGL01000021">
    <property type="protein sequence ID" value="SES16670.1"/>
    <property type="molecule type" value="Genomic_DNA"/>
</dbReference>
<feature type="domain" description="AAA" evidence="1">
    <location>
        <begin position="6"/>
        <end position="165"/>
    </location>
</feature>
<accession>A0A1H9V4C3</accession>
<evidence type="ECO:0000313" key="2">
    <source>
        <dbReference type="EMBL" id="SES16670.1"/>
    </source>
</evidence>
<gene>
    <name evidence="2" type="ORF">SAMN04487944_12149</name>
</gene>
<dbReference type="Proteomes" id="UP000199687">
    <property type="component" value="Unassembled WGS sequence"/>
</dbReference>
<proteinExistence type="predicted"/>
<dbReference type="RefSeq" id="WP_089743375.1">
    <property type="nucleotide sequence ID" value="NZ_FOGL01000021.1"/>
</dbReference>
<dbReference type="PANTHER" id="PTHR43384">
    <property type="entry name" value="SEPTUM SITE-DETERMINING PROTEIN MIND HOMOLOG, CHLOROPLASTIC-RELATED"/>
    <property type="match status" value="1"/>
</dbReference>
<dbReference type="InterPro" id="IPR027417">
    <property type="entry name" value="P-loop_NTPase"/>
</dbReference>
<keyword evidence="3" id="KW-1185">Reference proteome</keyword>
<dbReference type="SUPFAM" id="SSF52540">
    <property type="entry name" value="P-loop containing nucleoside triphosphate hydrolases"/>
    <property type="match status" value="1"/>
</dbReference>
<dbReference type="GO" id="GO:0051782">
    <property type="term" value="P:negative regulation of cell division"/>
    <property type="evidence" value="ECO:0007669"/>
    <property type="project" value="TreeGrafter"/>
</dbReference>
<dbReference type="InterPro" id="IPR025669">
    <property type="entry name" value="AAA_dom"/>
</dbReference>
<dbReference type="OrthoDB" id="9794577at2"/>
<organism evidence="2 3">
    <name type="scientific">Gracilibacillus ureilyticus</name>
    <dbReference type="NCBI Taxonomy" id="531814"/>
    <lineage>
        <taxon>Bacteria</taxon>
        <taxon>Bacillati</taxon>
        <taxon>Bacillota</taxon>
        <taxon>Bacilli</taxon>
        <taxon>Bacillales</taxon>
        <taxon>Bacillaceae</taxon>
        <taxon>Gracilibacillus</taxon>
    </lineage>
</organism>
<reference evidence="2 3" key="1">
    <citation type="submission" date="2016-10" db="EMBL/GenBank/DDBJ databases">
        <authorList>
            <person name="de Groot N.N."/>
        </authorList>
    </citation>
    <scope>NUCLEOTIDE SEQUENCE [LARGE SCALE GENOMIC DNA]</scope>
    <source>
        <strain evidence="2 3">CGMCC 1.7727</strain>
    </source>
</reference>
<dbReference type="PANTHER" id="PTHR43384:SF13">
    <property type="entry name" value="SLR0110 PROTEIN"/>
    <property type="match status" value="1"/>
</dbReference>